<organism evidence="1 2">
    <name type="scientific">Gossypium stocksii</name>
    <dbReference type="NCBI Taxonomy" id="47602"/>
    <lineage>
        <taxon>Eukaryota</taxon>
        <taxon>Viridiplantae</taxon>
        <taxon>Streptophyta</taxon>
        <taxon>Embryophyta</taxon>
        <taxon>Tracheophyta</taxon>
        <taxon>Spermatophyta</taxon>
        <taxon>Magnoliopsida</taxon>
        <taxon>eudicotyledons</taxon>
        <taxon>Gunneridae</taxon>
        <taxon>Pentapetalae</taxon>
        <taxon>rosids</taxon>
        <taxon>malvids</taxon>
        <taxon>Malvales</taxon>
        <taxon>Malvaceae</taxon>
        <taxon>Malvoideae</taxon>
        <taxon>Gossypium</taxon>
    </lineage>
</organism>
<evidence type="ECO:0000313" key="1">
    <source>
        <dbReference type="EMBL" id="KAH1122863.1"/>
    </source>
</evidence>
<dbReference type="Proteomes" id="UP000828251">
    <property type="component" value="Unassembled WGS sequence"/>
</dbReference>
<gene>
    <name evidence="1" type="ORF">J1N35_006023</name>
</gene>
<comment type="caution">
    <text evidence="1">The sequence shown here is derived from an EMBL/GenBank/DDBJ whole genome shotgun (WGS) entry which is preliminary data.</text>
</comment>
<reference evidence="1 2" key="1">
    <citation type="journal article" date="2021" name="Plant Biotechnol. J.">
        <title>Multi-omics assisted identification of the key and species-specific regulatory components of drought-tolerant mechanisms in Gossypium stocksii.</title>
        <authorList>
            <person name="Yu D."/>
            <person name="Ke L."/>
            <person name="Zhang D."/>
            <person name="Wu Y."/>
            <person name="Sun Y."/>
            <person name="Mei J."/>
            <person name="Sun J."/>
            <person name="Sun Y."/>
        </authorList>
    </citation>
    <scope>NUCLEOTIDE SEQUENCE [LARGE SCALE GENOMIC DNA]</scope>
    <source>
        <strain evidence="2">cv. E1</strain>
        <tissue evidence="1">Leaf</tissue>
    </source>
</reference>
<name>A0A9D3WFJ1_9ROSI</name>
<sequence>MNAFRMALEDCELNDLGYIDSYFHKVAVQRQLHGRTNEFKVMNGTNFFEELFSALEMGLDERVFWLVEKQITDDMNDFLLQQFIEEEIAYAVKMMVPLKAPGSDGFLAIFFQRSISLCNVVYKIIAKVLVNRISTILGSCINEAQGAFIPGKHILDNVLIAYKRSRAKGTNERGSIGRERFFINHLFFVDDCILFGDASNERAKVVGDVIKEYETISSQRVNFEKSLIYFGANVNVNIKNTITNALGVRVA</sequence>
<dbReference type="OrthoDB" id="1744687at2759"/>
<dbReference type="PANTHER" id="PTHR46890">
    <property type="entry name" value="NON-LTR RETROLELEMENT REVERSE TRANSCRIPTASE-LIKE PROTEIN-RELATED"/>
    <property type="match status" value="1"/>
</dbReference>
<dbReference type="InterPro" id="IPR052343">
    <property type="entry name" value="Retrotransposon-Effector_Assoc"/>
</dbReference>
<accession>A0A9D3WFJ1</accession>
<evidence type="ECO:0000313" key="2">
    <source>
        <dbReference type="Proteomes" id="UP000828251"/>
    </source>
</evidence>
<dbReference type="EMBL" id="JAIQCV010000002">
    <property type="protein sequence ID" value="KAH1122863.1"/>
    <property type="molecule type" value="Genomic_DNA"/>
</dbReference>
<protein>
    <recommendedName>
        <fullName evidence="3">Reverse transcriptase domain-containing protein</fullName>
    </recommendedName>
</protein>
<evidence type="ECO:0008006" key="3">
    <source>
        <dbReference type="Google" id="ProtNLM"/>
    </source>
</evidence>
<proteinExistence type="predicted"/>
<dbReference type="AlphaFoldDB" id="A0A9D3WFJ1"/>
<keyword evidence="2" id="KW-1185">Reference proteome</keyword>
<dbReference type="PANTHER" id="PTHR46890:SF49">
    <property type="entry name" value="RNA-DIRECTED DNA POLYMERASE"/>
    <property type="match status" value="1"/>
</dbReference>